<reference evidence="2 3" key="1">
    <citation type="submission" date="2019-09" db="EMBL/GenBank/DDBJ databases">
        <title>Bird 10,000 Genomes (B10K) Project - Family phase.</title>
        <authorList>
            <person name="Zhang G."/>
        </authorList>
    </citation>
    <scope>NUCLEOTIDE SEQUENCE [LARGE SCALE GENOMIC DNA]</scope>
    <source>
        <strain evidence="2">B10K-DU-002-35</strain>
        <tissue evidence="2">Muscle</tissue>
    </source>
</reference>
<name>A0A7L1NPL0_RHICY</name>
<keyword evidence="3" id="KW-1185">Reference proteome</keyword>
<comment type="caution">
    <text evidence="2">The sequence shown here is derived from an EMBL/GenBank/DDBJ whole genome shotgun (WGS) entry which is preliminary data.</text>
</comment>
<evidence type="ECO:0000256" key="1">
    <source>
        <dbReference type="SAM" id="MobiDB-lite"/>
    </source>
</evidence>
<feature type="compositionally biased region" description="Acidic residues" evidence="1">
    <location>
        <begin position="28"/>
        <end position="37"/>
    </location>
</feature>
<gene>
    <name evidence="2" type="primary">Cacnb3_1</name>
    <name evidence="2" type="ORF">RHICYA_R15817</name>
</gene>
<feature type="non-terminal residue" evidence="2">
    <location>
        <position position="84"/>
    </location>
</feature>
<proteinExistence type="predicted"/>
<dbReference type="Proteomes" id="UP000565785">
    <property type="component" value="Unassembled WGS sequence"/>
</dbReference>
<dbReference type="EMBL" id="VXBP01007644">
    <property type="protein sequence ID" value="NXO01077.1"/>
    <property type="molecule type" value="Genomic_DNA"/>
</dbReference>
<protein>
    <submittedName>
        <fullName evidence="2">CACB3 protein</fullName>
    </submittedName>
</protein>
<feature type="compositionally biased region" description="Polar residues" evidence="1">
    <location>
        <begin position="9"/>
        <end position="21"/>
    </location>
</feature>
<sequence>MPSDEAGETSPQPWGASSSQRSSRHMEEEEEEEEEYGDPYPDLYQPHRHHNSGMQGAGGAAERQGERHPDRNWQRSRPWAKDSY</sequence>
<organism evidence="2 3">
    <name type="scientific">Rhinopomastus cyanomelas</name>
    <name type="common">Common scimitarbill</name>
    <dbReference type="NCBI Taxonomy" id="113115"/>
    <lineage>
        <taxon>Eukaryota</taxon>
        <taxon>Metazoa</taxon>
        <taxon>Chordata</taxon>
        <taxon>Craniata</taxon>
        <taxon>Vertebrata</taxon>
        <taxon>Euteleostomi</taxon>
        <taxon>Archelosauria</taxon>
        <taxon>Archosauria</taxon>
        <taxon>Dinosauria</taxon>
        <taxon>Saurischia</taxon>
        <taxon>Theropoda</taxon>
        <taxon>Coelurosauria</taxon>
        <taxon>Aves</taxon>
        <taxon>Neognathae</taxon>
        <taxon>Neoaves</taxon>
        <taxon>Telluraves</taxon>
        <taxon>Coraciimorphae</taxon>
        <taxon>Bucerotiformes</taxon>
        <taxon>Rhinopomastidae</taxon>
        <taxon>Rhinopomastus</taxon>
    </lineage>
</organism>
<evidence type="ECO:0000313" key="3">
    <source>
        <dbReference type="Proteomes" id="UP000565785"/>
    </source>
</evidence>
<feature type="compositionally biased region" description="Basic and acidic residues" evidence="1">
    <location>
        <begin position="63"/>
        <end position="84"/>
    </location>
</feature>
<feature type="region of interest" description="Disordered" evidence="1">
    <location>
        <begin position="1"/>
        <end position="84"/>
    </location>
</feature>
<accession>A0A7L1NPL0</accession>
<feature type="non-terminal residue" evidence="2">
    <location>
        <position position="1"/>
    </location>
</feature>
<evidence type="ECO:0000313" key="2">
    <source>
        <dbReference type="EMBL" id="NXO01077.1"/>
    </source>
</evidence>
<dbReference type="AlphaFoldDB" id="A0A7L1NPL0"/>